<dbReference type="PANTHER" id="PTHR11614">
    <property type="entry name" value="PHOSPHOLIPASE-RELATED"/>
    <property type="match status" value="1"/>
</dbReference>
<keyword evidence="3" id="KW-1185">Reference proteome</keyword>
<dbReference type="InterPro" id="IPR022742">
    <property type="entry name" value="Hydrolase_4"/>
</dbReference>
<proteinExistence type="predicted"/>
<name>A0AAU9INJ6_9CILI</name>
<sequence>MSGWVEEFQGIIPCAGVSFSEENWLELKSSQGIELHTYRHNTENPCALVFIFHCWLSASSSYSHFAHRFAQSNFAAFAFDQEGHGRSGGARGEVRDINENIRLGVEFIQKTREHYSECLPVFLIGESMGGLTCIGISLRIPKAIRGMILLGPALGSTPKFYSQKWTDEPFDPKDVVMSSSNPKIDEWWLKNPDTYEGKTSDITRDAFSRGINDTHQQAPQVITPFLLIHGAHDEVVPAEVSREFFQNSGAEDKEFVYDENLYHIISLEAGIPLVLNRIVEWIQARI</sequence>
<comment type="caution">
    <text evidence="2">The sequence shown here is derived from an EMBL/GenBank/DDBJ whole genome shotgun (WGS) entry which is preliminary data.</text>
</comment>
<evidence type="ECO:0000313" key="2">
    <source>
        <dbReference type="EMBL" id="CAG9311050.1"/>
    </source>
</evidence>
<gene>
    <name evidence="2" type="ORF">BSTOLATCC_MIC2754</name>
</gene>
<dbReference type="EMBL" id="CAJZBQ010000003">
    <property type="protein sequence ID" value="CAG9311050.1"/>
    <property type="molecule type" value="Genomic_DNA"/>
</dbReference>
<feature type="domain" description="Serine aminopeptidase S33" evidence="1">
    <location>
        <begin position="44"/>
        <end position="268"/>
    </location>
</feature>
<dbReference type="Pfam" id="PF12146">
    <property type="entry name" value="Hydrolase_4"/>
    <property type="match status" value="1"/>
</dbReference>
<evidence type="ECO:0000259" key="1">
    <source>
        <dbReference type="Pfam" id="PF12146"/>
    </source>
</evidence>
<dbReference type="Proteomes" id="UP001162131">
    <property type="component" value="Unassembled WGS sequence"/>
</dbReference>
<organism evidence="2 3">
    <name type="scientific">Blepharisma stoltei</name>
    <dbReference type="NCBI Taxonomy" id="1481888"/>
    <lineage>
        <taxon>Eukaryota</taxon>
        <taxon>Sar</taxon>
        <taxon>Alveolata</taxon>
        <taxon>Ciliophora</taxon>
        <taxon>Postciliodesmatophora</taxon>
        <taxon>Heterotrichea</taxon>
        <taxon>Heterotrichida</taxon>
        <taxon>Blepharismidae</taxon>
        <taxon>Blepharisma</taxon>
    </lineage>
</organism>
<dbReference type="InterPro" id="IPR029058">
    <property type="entry name" value="AB_hydrolase_fold"/>
</dbReference>
<dbReference type="Gene3D" id="3.40.50.1820">
    <property type="entry name" value="alpha/beta hydrolase"/>
    <property type="match status" value="1"/>
</dbReference>
<evidence type="ECO:0000313" key="3">
    <source>
        <dbReference type="Proteomes" id="UP001162131"/>
    </source>
</evidence>
<dbReference type="InterPro" id="IPR051044">
    <property type="entry name" value="MAG_DAG_Lipase"/>
</dbReference>
<accession>A0AAU9INJ6</accession>
<reference evidence="2" key="1">
    <citation type="submission" date="2021-09" db="EMBL/GenBank/DDBJ databases">
        <authorList>
            <consortium name="AG Swart"/>
            <person name="Singh M."/>
            <person name="Singh A."/>
            <person name="Seah K."/>
            <person name="Emmerich C."/>
        </authorList>
    </citation>
    <scope>NUCLEOTIDE SEQUENCE</scope>
    <source>
        <strain evidence="2">ATCC30299</strain>
    </source>
</reference>
<dbReference type="AlphaFoldDB" id="A0AAU9INJ6"/>
<protein>
    <recommendedName>
        <fullName evidence="1">Serine aminopeptidase S33 domain-containing protein</fullName>
    </recommendedName>
</protein>
<dbReference type="SUPFAM" id="SSF53474">
    <property type="entry name" value="alpha/beta-Hydrolases"/>
    <property type="match status" value="1"/>
</dbReference>